<dbReference type="STRING" id="346185.AAY42_05115"/>
<evidence type="ECO:0000313" key="1">
    <source>
        <dbReference type="EMBL" id="KQC29352.1"/>
    </source>
</evidence>
<dbReference type="AlphaFoldDB" id="A0A0Q1BGA7"/>
<name>A0A0Q1BGA7_9FLAO</name>
<dbReference type="EMBL" id="LCTZ01000002">
    <property type="protein sequence ID" value="KQC29352.1"/>
    <property type="molecule type" value="Genomic_DNA"/>
</dbReference>
<evidence type="ECO:0008006" key="3">
    <source>
        <dbReference type="Google" id="ProtNLM"/>
    </source>
</evidence>
<organism evidence="1 2">
    <name type="scientific">Flagellimonas eckloniae</name>
    <dbReference type="NCBI Taxonomy" id="346185"/>
    <lineage>
        <taxon>Bacteria</taxon>
        <taxon>Pseudomonadati</taxon>
        <taxon>Bacteroidota</taxon>
        <taxon>Flavobacteriia</taxon>
        <taxon>Flavobacteriales</taxon>
        <taxon>Flavobacteriaceae</taxon>
        <taxon>Flagellimonas</taxon>
    </lineage>
</organism>
<sequence length="122" mass="14040">MILIAHDEYSGISEYETMVIRDAKSLNKFYAKINRTRKPGLPVPTLDFSKEIVLVVCLGEQKGKKLLTLSSNEETENEVSVSIEMVDSDEVEKDKVQYVSYPFYIYKIPHTSKTINFEKIGW</sequence>
<proteinExistence type="predicted"/>
<comment type="caution">
    <text evidence="1">The sequence shown here is derived from an EMBL/GenBank/DDBJ whole genome shotgun (WGS) entry which is preliminary data.</text>
</comment>
<protein>
    <recommendedName>
        <fullName evidence="3">PrcB C-terminal domain-containing protein</fullName>
    </recommendedName>
</protein>
<gene>
    <name evidence="1" type="ORF">AAY42_05115</name>
</gene>
<keyword evidence="2" id="KW-1185">Reference proteome</keyword>
<dbReference type="Proteomes" id="UP000050827">
    <property type="component" value="Unassembled WGS sequence"/>
</dbReference>
<reference evidence="1 2" key="1">
    <citation type="submission" date="2015-04" db="EMBL/GenBank/DDBJ databases">
        <title>Complete genome of flavobacterium.</title>
        <authorList>
            <person name="Kwon Y.M."/>
            <person name="Kim S.-J."/>
        </authorList>
    </citation>
    <scope>NUCLEOTIDE SEQUENCE [LARGE SCALE GENOMIC DNA]</scope>
    <source>
        <strain evidence="1 2">DK169</strain>
    </source>
</reference>
<evidence type="ECO:0000313" key="2">
    <source>
        <dbReference type="Proteomes" id="UP000050827"/>
    </source>
</evidence>
<accession>A0A0Q1BGA7</accession>